<organism evidence="2 3">
    <name type="scientific">Rhizophagus irregularis (strain DAOM 181602 / DAOM 197198 / MUCL 43194)</name>
    <name type="common">Arbuscular mycorrhizal fungus</name>
    <name type="synonym">Glomus intraradices</name>
    <dbReference type="NCBI Taxonomy" id="747089"/>
    <lineage>
        <taxon>Eukaryota</taxon>
        <taxon>Fungi</taxon>
        <taxon>Fungi incertae sedis</taxon>
        <taxon>Mucoromycota</taxon>
        <taxon>Glomeromycotina</taxon>
        <taxon>Glomeromycetes</taxon>
        <taxon>Glomerales</taxon>
        <taxon>Glomeraceae</taxon>
        <taxon>Rhizophagus</taxon>
    </lineage>
</organism>
<sequence length="153" mass="17392">MIGEEILPPPPYSEKDDENLTALKESLPSPYNECDISTLKNILPPNYNKLDNNIIINIIQKNYIIYVQENNVKENGVQENNVQGDESSWFKTFKKIVKEVENLVDMAAKAHQAAVDNDNKRRLSSNPSKPELSEKEKEAAAINASMPMEYNHM</sequence>
<reference evidence="2 3" key="1">
    <citation type="journal article" date="2013" name="Proc. Natl. Acad. Sci. U.S.A.">
        <title>Genome of an arbuscular mycorrhizal fungus provides insight into the oldest plant symbiosis.</title>
        <authorList>
            <person name="Tisserant E."/>
            <person name="Malbreil M."/>
            <person name="Kuo A."/>
            <person name="Kohler A."/>
            <person name="Symeonidi A."/>
            <person name="Balestrini R."/>
            <person name="Charron P."/>
            <person name="Duensing N."/>
            <person name="Frei Dit Frey N."/>
            <person name="Gianinazzi-Pearson V."/>
            <person name="Gilbert L.B."/>
            <person name="Handa Y."/>
            <person name="Herr J.R."/>
            <person name="Hijri M."/>
            <person name="Koul R."/>
            <person name="Kawaguchi M."/>
            <person name="Krajinski F."/>
            <person name="Lammers P.J."/>
            <person name="Masclaux F.G."/>
            <person name="Murat C."/>
            <person name="Morin E."/>
            <person name="Ndikumana S."/>
            <person name="Pagni M."/>
            <person name="Petitpierre D."/>
            <person name="Requena N."/>
            <person name="Rosikiewicz P."/>
            <person name="Riley R."/>
            <person name="Saito K."/>
            <person name="San Clemente H."/>
            <person name="Shapiro H."/>
            <person name="van Tuinen D."/>
            <person name="Becard G."/>
            <person name="Bonfante P."/>
            <person name="Paszkowski U."/>
            <person name="Shachar-Hill Y.Y."/>
            <person name="Tuskan G.A."/>
            <person name="Young P.W."/>
            <person name="Sanders I.R."/>
            <person name="Henrissat B."/>
            <person name="Rensing S.A."/>
            <person name="Grigoriev I.V."/>
            <person name="Corradi N."/>
            <person name="Roux C."/>
            <person name="Martin F."/>
        </authorList>
    </citation>
    <scope>NUCLEOTIDE SEQUENCE [LARGE SCALE GENOMIC DNA]</scope>
    <source>
        <strain evidence="2 3">DAOM 197198</strain>
    </source>
</reference>
<proteinExistence type="predicted"/>
<name>A0A2P4PXP3_RHIID</name>
<dbReference type="EMBL" id="AUPC02000125">
    <property type="protein sequence ID" value="POG70135.1"/>
    <property type="molecule type" value="Genomic_DNA"/>
</dbReference>
<evidence type="ECO:0000313" key="3">
    <source>
        <dbReference type="Proteomes" id="UP000018888"/>
    </source>
</evidence>
<protein>
    <submittedName>
        <fullName evidence="2">Uncharacterized protein</fullName>
    </submittedName>
</protein>
<accession>A0A2P4PXP3</accession>
<keyword evidence="3" id="KW-1185">Reference proteome</keyword>
<evidence type="ECO:0000256" key="1">
    <source>
        <dbReference type="SAM" id="MobiDB-lite"/>
    </source>
</evidence>
<gene>
    <name evidence="2" type="ORF">GLOIN_2v1619757</name>
</gene>
<dbReference type="VEuPathDB" id="FungiDB:RhiirFUN_025794"/>
<dbReference type="AlphaFoldDB" id="A0A2P4PXP3"/>
<dbReference type="Proteomes" id="UP000018888">
    <property type="component" value="Unassembled WGS sequence"/>
</dbReference>
<reference evidence="2 3" key="2">
    <citation type="journal article" date="2018" name="New Phytol.">
        <title>High intraspecific genome diversity in the model arbuscular mycorrhizal symbiont Rhizophagus irregularis.</title>
        <authorList>
            <person name="Chen E.C.H."/>
            <person name="Morin E."/>
            <person name="Beaudet D."/>
            <person name="Noel J."/>
            <person name="Yildirir G."/>
            <person name="Ndikumana S."/>
            <person name="Charron P."/>
            <person name="St-Onge C."/>
            <person name="Giorgi J."/>
            <person name="Kruger M."/>
            <person name="Marton T."/>
            <person name="Ropars J."/>
            <person name="Grigoriev I.V."/>
            <person name="Hainaut M."/>
            <person name="Henrissat B."/>
            <person name="Roux C."/>
            <person name="Martin F."/>
            <person name="Corradi N."/>
        </authorList>
    </citation>
    <scope>NUCLEOTIDE SEQUENCE [LARGE SCALE GENOMIC DNA]</scope>
    <source>
        <strain evidence="2 3">DAOM 197198</strain>
    </source>
</reference>
<evidence type="ECO:0000313" key="2">
    <source>
        <dbReference type="EMBL" id="POG70135.1"/>
    </source>
</evidence>
<feature type="region of interest" description="Disordered" evidence="1">
    <location>
        <begin position="114"/>
        <end position="153"/>
    </location>
</feature>
<comment type="caution">
    <text evidence="2">The sequence shown here is derived from an EMBL/GenBank/DDBJ whole genome shotgun (WGS) entry which is preliminary data.</text>
</comment>